<dbReference type="PATRIC" id="fig|1150469.3.peg.1517"/>
<keyword evidence="2" id="KW-0949">S-adenosyl-L-methionine</keyword>
<sequence>MTGPPSFPGLTFSMPAPNSMPRGASSRPEDGCWASPHGGPPSPRLRPAPMPALMRWTGRKGSVGGTSAGGLFKKSWGGTASPGLSGRKRGGLRRSVVPFLYDMPLFRPPSEAESLIFQVTLGCGHNQCAFCSMYRSKTYTVRSLDALECEIRTAAIAWPDAHRVFLADGDAFRLPTDHLLKILSFLRDAFPSLARVSCYATPGDILRKSEDELAALRAAKLSLLYVGLESGDPETVRRAAKGASPEAAGRAVNRAQAAGLKVSATIILGLAGRVRAREHAWATAVMINKAPPVYLSALCLMLTPEREGPFRARFDNTFEPQDDEGLLGELELMLETLNPPRPVIFRSNHASNALALAGTLPRDRDRLLAEVRAARAEGEVRPVVSRRL</sequence>
<accession>H6SJ03</accession>
<evidence type="ECO:0000256" key="3">
    <source>
        <dbReference type="ARBA" id="ARBA00022723"/>
    </source>
</evidence>
<dbReference type="SMART" id="SM00729">
    <property type="entry name" value="Elp3"/>
    <property type="match status" value="1"/>
</dbReference>
<dbReference type="InterPro" id="IPR013785">
    <property type="entry name" value="Aldolase_TIM"/>
</dbReference>
<dbReference type="GO" id="GO:0051536">
    <property type="term" value="F:iron-sulfur cluster binding"/>
    <property type="evidence" value="ECO:0007669"/>
    <property type="project" value="UniProtKB-KW"/>
</dbReference>
<dbReference type="STRING" id="1150469.RSPPHO_01342"/>
<proteinExistence type="predicted"/>
<dbReference type="PANTHER" id="PTHR43409">
    <property type="entry name" value="ANAEROBIC MAGNESIUM-PROTOPORPHYRIN IX MONOMETHYL ESTER CYCLASE-RELATED"/>
    <property type="match status" value="1"/>
</dbReference>
<keyword evidence="9" id="KW-1185">Reference proteome</keyword>
<feature type="compositionally biased region" description="Pro residues" evidence="6">
    <location>
        <begin position="38"/>
        <end position="49"/>
    </location>
</feature>
<feature type="domain" description="Radical SAM core" evidence="7">
    <location>
        <begin position="107"/>
        <end position="340"/>
    </location>
</feature>
<organism evidence="8 9">
    <name type="scientific">Pararhodospirillum photometricum DSM 122</name>
    <dbReference type="NCBI Taxonomy" id="1150469"/>
    <lineage>
        <taxon>Bacteria</taxon>
        <taxon>Pseudomonadati</taxon>
        <taxon>Pseudomonadota</taxon>
        <taxon>Alphaproteobacteria</taxon>
        <taxon>Rhodospirillales</taxon>
        <taxon>Rhodospirillaceae</taxon>
        <taxon>Pararhodospirillum</taxon>
    </lineage>
</organism>
<gene>
    <name evidence="8" type="ORF">RSPPHO_01342</name>
</gene>
<dbReference type="AlphaFoldDB" id="H6SJ03"/>
<dbReference type="SFLD" id="SFLDG01095">
    <property type="entry name" value="Uncharacterised_Radical_SAM_Su"/>
    <property type="match status" value="1"/>
</dbReference>
<feature type="region of interest" description="Disordered" evidence="6">
    <location>
        <begin position="1"/>
        <end position="49"/>
    </location>
</feature>
<keyword evidence="4" id="KW-0408">Iron</keyword>
<dbReference type="Gene3D" id="3.20.20.70">
    <property type="entry name" value="Aldolase class I"/>
    <property type="match status" value="1"/>
</dbReference>
<dbReference type="Pfam" id="PF04055">
    <property type="entry name" value="Radical_SAM"/>
    <property type="match status" value="1"/>
</dbReference>
<evidence type="ECO:0000313" key="8">
    <source>
        <dbReference type="EMBL" id="CCG07968.1"/>
    </source>
</evidence>
<dbReference type="GO" id="GO:0003824">
    <property type="term" value="F:catalytic activity"/>
    <property type="evidence" value="ECO:0007669"/>
    <property type="project" value="InterPro"/>
</dbReference>
<dbReference type="InterPro" id="IPR058240">
    <property type="entry name" value="rSAM_sf"/>
</dbReference>
<dbReference type="SUPFAM" id="SSF102114">
    <property type="entry name" value="Radical SAM enzymes"/>
    <property type="match status" value="1"/>
</dbReference>
<evidence type="ECO:0000256" key="6">
    <source>
        <dbReference type="SAM" id="MobiDB-lite"/>
    </source>
</evidence>
<evidence type="ECO:0000313" key="9">
    <source>
        <dbReference type="Proteomes" id="UP000033220"/>
    </source>
</evidence>
<dbReference type="HOGENOM" id="CLU_044464_1_0_5"/>
<dbReference type="Proteomes" id="UP000033220">
    <property type="component" value="Chromosome DSM 122"/>
</dbReference>
<dbReference type="PROSITE" id="PS51918">
    <property type="entry name" value="RADICAL_SAM"/>
    <property type="match status" value="1"/>
</dbReference>
<evidence type="ECO:0000256" key="5">
    <source>
        <dbReference type="ARBA" id="ARBA00023014"/>
    </source>
</evidence>
<dbReference type="PANTHER" id="PTHR43409:SF4">
    <property type="entry name" value="RADICAL SAM SUPERFAMILY PROTEIN"/>
    <property type="match status" value="1"/>
</dbReference>
<keyword evidence="5" id="KW-0411">Iron-sulfur</keyword>
<reference evidence="8 9" key="1">
    <citation type="submission" date="2012-02" db="EMBL/GenBank/DDBJ databases">
        <title>Shotgun genome sequence of Phaeospirillum photometricum DSM 122.</title>
        <authorList>
            <person name="Duquesne K."/>
            <person name="Sturgis J."/>
        </authorList>
    </citation>
    <scope>NUCLEOTIDE SEQUENCE [LARGE SCALE GENOMIC DNA]</scope>
    <source>
        <strain evidence="9">DSM122</strain>
    </source>
</reference>
<dbReference type="SFLD" id="SFLDS00029">
    <property type="entry name" value="Radical_SAM"/>
    <property type="match status" value="2"/>
</dbReference>
<dbReference type="KEGG" id="rpm:RSPPHO_01342"/>
<dbReference type="SFLD" id="SFLDG01082">
    <property type="entry name" value="B12-binding_domain_containing"/>
    <property type="match status" value="1"/>
</dbReference>
<dbReference type="GO" id="GO:0046872">
    <property type="term" value="F:metal ion binding"/>
    <property type="evidence" value="ECO:0007669"/>
    <property type="project" value="UniProtKB-KW"/>
</dbReference>
<evidence type="ECO:0000256" key="2">
    <source>
        <dbReference type="ARBA" id="ARBA00022691"/>
    </source>
</evidence>
<protein>
    <submittedName>
        <fullName evidence="8">Radical SAM</fullName>
    </submittedName>
</protein>
<comment type="cofactor">
    <cofactor evidence="1">
        <name>[4Fe-4S] cluster</name>
        <dbReference type="ChEBI" id="CHEBI:49883"/>
    </cofactor>
</comment>
<dbReference type="InterPro" id="IPR006638">
    <property type="entry name" value="Elp3/MiaA/NifB-like_rSAM"/>
</dbReference>
<dbReference type="EMBL" id="HE663493">
    <property type="protein sequence ID" value="CCG07968.1"/>
    <property type="molecule type" value="Genomic_DNA"/>
</dbReference>
<evidence type="ECO:0000256" key="1">
    <source>
        <dbReference type="ARBA" id="ARBA00001966"/>
    </source>
</evidence>
<dbReference type="CDD" id="cd01335">
    <property type="entry name" value="Radical_SAM"/>
    <property type="match status" value="1"/>
</dbReference>
<dbReference type="InterPro" id="IPR007197">
    <property type="entry name" value="rSAM"/>
</dbReference>
<evidence type="ECO:0000256" key="4">
    <source>
        <dbReference type="ARBA" id="ARBA00023004"/>
    </source>
</evidence>
<dbReference type="InterPro" id="IPR051198">
    <property type="entry name" value="BchE-like"/>
</dbReference>
<keyword evidence="3" id="KW-0479">Metal-binding</keyword>
<evidence type="ECO:0000259" key="7">
    <source>
        <dbReference type="PROSITE" id="PS51918"/>
    </source>
</evidence>
<dbReference type="eggNOG" id="COG1032">
    <property type="taxonomic scope" value="Bacteria"/>
</dbReference>
<name>H6SJ03_PARPM</name>